<dbReference type="EMBL" id="QJKH01000003">
    <property type="protein sequence ID" value="PXX80418.1"/>
    <property type="molecule type" value="Genomic_DNA"/>
</dbReference>
<keyword evidence="1" id="KW-0812">Transmembrane</keyword>
<evidence type="ECO:0000313" key="2">
    <source>
        <dbReference type="EMBL" id="PXX80418.1"/>
    </source>
</evidence>
<dbReference type="OrthoDB" id="9782052at2"/>
<feature type="transmembrane region" description="Helical" evidence="1">
    <location>
        <begin position="12"/>
        <end position="29"/>
    </location>
</feature>
<keyword evidence="3" id="KW-1185">Reference proteome</keyword>
<evidence type="ECO:0000256" key="1">
    <source>
        <dbReference type="SAM" id="Phobius"/>
    </source>
</evidence>
<keyword evidence="1" id="KW-0472">Membrane</keyword>
<dbReference type="RefSeq" id="WP_022938470.1">
    <property type="nucleotide sequence ID" value="NZ_CABKRQ010000005.1"/>
</dbReference>
<name>A0A318KU98_9FIRM</name>
<dbReference type="Proteomes" id="UP000247612">
    <property type="component" value="Unassembled WGS sequence"/>
</dbReference>
<keyword evidence="1" id="KW-1133">Transmembrane helix</keyword>
<gene>
    <name evidence="2" type="ORF">DES51_1039</name>
</gene>
<protein>
    <submittedName>
        <fullName evidence="2">5-bromo-4-chloroindolyl phosphate hydrolysis protein</fullName>
    </submittedName>
</protein>
<dbReference type="Pfam" id="PF10112">
    <property type="entry name" value="Halogen_Hydrol"/>
    <property type="match status" value="1"/>
</dbReference>
<organism evidence="2 3">
    <name type="scientific">Dielma fastidiosa</name>
    <dbReference type="NCBI Taxonomy" id="1034346"/>
    <lineage>
        <taxon>Bacteria</taxon>
        <taxon>Bacillati</taxon>
        <taxon>Bacillota</taxon>
        <taxon>Erysipelotrichia</taxon>
        <taxon>Erysipelotrichales</taxon>
        <taxon>Erysipelotrichaceae</taxon>
        <taxon>Dielma</taxon>
    </lineage>
</organism>
<reference evidence="2 3" key="1">
    <citation type="submission" date="2018-05" db="EMBL/GenBank/DDBJ databases">
        <title>Genomic Encyclopedia of Type Strains, Phase IV (KMG-IV): sequencing the most valuable type-strain genomes for metagenomic binning, comparative biology and taxonomic classification.</title>
        <authorList>
            <person name="Goeker M."/>
        </authorList>
    </citation>
    <scope>NUCLEOTIDE SEQUENCE [LARGE SCALE GENOMIC DNA]</scope>
    <source>
        <strain evidence="2 3">JC118</strain>
    </source>
</reference>
<dbReference type="AlphaFoldDB" id="A0A318KU98"/>
<evidence type="ECO:0000313" key="3">
    <source>
        <dbReference type="Proteomes" id="UP000247612"/>
    </source>
</evidence>
<dbReference type="STRING" id="1034346.GCA_000313565_02168"/>
<dbReference type="PROSITE" id="PS51257">
    <property type="entry name" value="PROKAR_LIPOPROTEIN"/>
    <property type="match status" value="1"/>
</dbReference>
<comment type="caution">
    <text evidence="2">The sequence shown here is derived from an EMBL/GenBank/DDBJ whole genome shotgun (WGS) entry which is preliminary data.</text>
</comment>
<sequence length="217" mass="24801">MIKKTTTRVKKSAMPIYLGGLVWIILACFLKMTQLSDYLICIAAALLTYVISERVKFKPEVITETTMVPESEQEAANLKLQSERSDILAQLRECDEMIADETVSAQIRRIEKAVGNIYDYLNEHPMAVNKVRKLFSYYLPTLIKLFHSYDKLEDIEMQGEQVKNTIAQIKRSAEIGAEAIEKQVDLLYSDEAMDISSDVQVLETLMKQQGLLDEKIR</sequence>
<proteinExistence type="predicted"/>
<accession>A0A318KU98</accession>
<dbReference type="InterPro" id="IPR018770">
    <property type="entry name" value="ChloroindolylP_hydrolase"/>
</dbReference>